<dbReference type="AlphaFoldDB" id="A0A484K9J0"/>
<name>A0A484K9J0_9ASTE</name>
<evidence type="ECO:0000256" key="3">
    <source>
        <dbReference type="ARBA" id="ARBA00022448"/>
    </source>
</evidence>
<dbReference type="PANTHER" id="PTHR10332">
    <property type="entry name" value="EQUILIBRATIVE NUCLEOSIDE TRANSPORTER"/>
    <property type="match status" value="1"/>
</dbReference>
<keyword evidence="4 7" id="KW-0812">Transmembrane</keyword>
<feature type="transmembrane region" description="Helical" evidence="7">
    <location>
        <begin position="245"/>
        <end position="264"/>
    </location>
</feature>
<feature type="transmembrane region" description="Helical" evidence="7">
    <location>
        <begin position="279"/>
        <end position="301"/>
    </location>
</feature>
<comment type="subcellular location">
    <subcellularLocation>
        <location evidence="1">Membrane</location>
        <topology evidence="1">Multi-pass membrane protein</topology>
    </subcellularLocation>
</comment>
<accession>A0A484K9J0</accession>
<evidence type="ECO:0000313" key="9">
    <source>
        <dbReference type="Proteomes" id="UP000595140"/>
    </source>
</evidence>
<dbReference type="PIRSF" id="PIRSF016379">
    <property type="entry name" value="ENT"/>
    <property type="match status" value="1"/>
</dbReference>
<dbReference type="EMBL" id="OOIL02000148">
    <property type="protein sequence ID" value="VFQ61185.1"/>
    <property type="molecule type" value="Genomic_DNA"/>
</dbReference>
<evidence type="ECO:0008006" key="10">
    <source>
        <dbReference type="Google" id="ProtNLM"/>
    </source>
</evidence>
<keyword evidence="6 7" id="KW-0472">Membrane</keyword>
<dbReference type="GO" id="GO:0005886">
    <property type="term" value="C:plasma membrane"/>
    <property type="evidence" value="ECO:0007669"/>
    <property type="project" value="TreeGrafter"/>
</dbReference>
<keyword evidence="3" id="KW-0813">Transport</keyword>
<dbReference type="GO" id="GO:0005337">
    <property type="term" value="F:nucleoside transmembrane transporter activity"/>
    <property type="evidence" value="ECO:0007669"/>
    <property type="project" value="InterPro"/>
</dbReference>
<dbReference type="InterPro" id="IPR002259">
    <property type="entry name" value="Eqnu_transpt"/>
</dbReference>
<feature type="transmembrane region" description="Helical" evidence="7">
    <location>
        <begin position="210"/>
        <end position="233"/>
    </location>
</feature>
<sequence>MESNREVENDPKGERKKLHALAPIANTLTRKKLSKRNLKLVRHATKIWLSTSRGYPHKSASAGSIPVPVFQLLFVTDGKYTEMESVTKGETEMPKDTYRVAYIIHFLLGAGSLLPWNAVITAVDYFGYCYPASLHVEKVFSVAYMASSLATLVVMLMGFGTSHAGLAQRFRVRTNMGFSMFVLSLMLTPAMDWWLQEKKGPSAGKCATPYPAAVSAVVICGLGDGLVGGALFGSAGKLPKEYMQAIFAGTASSGVFISILRIITKASLPQTPEGLKTSAHLYFIVSTAILLLCIASSNLLYKLPVMNHHHHGLAPAGDKTPRFWEVARAVRWPAFGVFMIYTVTLSIFPGFLAENIRSDTLKDWYPILLITLYNVSDFLGKSANGIYVVKSIGKATWGCVGRVLLYPFFSLCLHGPRWLKTETPIIFLTVILGITNGYLTSVLMILSPKMVPVSESETAAIVMAVFLGLGLVSGSVLGWVWII</sequence>
<organism evidence="8 9">
    <name type="scientific">Cuscuta campestris</name>
    <dbReference type="NCBI Taxonomy" id="132261"/>
    <lineage>
        <taxon>Eukaryota</taxon>
        <taxon>Viridiplantae</taxon>
        <taxon>Streptophyta</taxon>
        <taxon>Embryophyta</taxon>
        <taxon>Tracheophyta</taxon>
        <taxon>Spermatophyta</taxon>
        <taxon>Magnoliopsida</taxon>
        <taxon>eudicotyledons</taxon>
        <taxon>Gunneridae</taxon>
        <taxon>Pentapetalae</taxon>
        <taxon>asterids</taxon>
        <taxon>lamiids</taxon>
        <taxon>Solanales</taxon>
        <taxon>Convolvulaceae</taxon>
        <taxon>Cuscuteae</taxon>
        <taxon>Cuscuta</taxon>
        <taxon>Cuscuta subgen. Grammica</taxon>
        <taxon>Cuscuta sect. Cleistogrammica</taxon>
    </lineage>
</organism>
<evidence type="ECO:0000256" key="6">
    <source>
        <dbReference type="ARBA" id="ARBA00023136"/>
    </source>
</evidence>
<evidence type="ECO:0000256" key="4">
    <source>
        <dbReference type="ARBA" id="ARBA00022692"/>
    </source>
</evidence>
<evidence type="ECO:0000256" key="2">
    <source>
        <dbReference type="ARBA" id="ARBA00007965"/>
    </source>
</evidence>
<feature type="transmembrane region" description="Helical" evidence="7">
    <location>
        <begin position="332"/>
        <end position="352"/>
    </location>
</feature>
<comment type="similarity">
    <text evidence="2">Belongs to the SLC29A/ENT transporter (TC 2.A.57) family.</text>
</comment>
<feature type="transmembrane region" description="Helical" evidence="7">
    <location>
        <begin position="364"/>
        <end position="387"/>
    </location>
</feature>
<evidence type="ECO:0000313" key="8">
    <source>
        <dbReference type="EMBL" id="VFQ61185.1"/>
    </source>
</evidence>
<evidence type="ECO:0000256" key="1">
    <source>
        <dbReference type="ARBA" id="ARBA00004141"/>
    </source>
</evidence>
<evidence type="ECO:0000256" key="5">
    <source>
        <dbReference type="ARBA" id="ARBA00022989"/>
    </source>
</evidence>
<dbReference type="Proteomes" id="UP000595140">
    <property type="component" value="Unassembled WGS sequence"/>
</dbReference>
<feature type="transmembrane region" description="Helical" evidence="7">
    <location>
        <begin position="139"/>
        <end position="160"/>
    </location>
</feature>
<protein>
    <recommendedName>
        <fullName evidence="10">Equilibrative nucleoside transporter</fullName>
    </recommendedName>
</protein>
<feature type="transmembrane region" description="Helical" evidence="7">
    <location>
        <begin position="100"/>
        <end position="119"/>
    </location>
</feature>
<reference evidence="8 9" key="1">
    <citation type="submission" date="2018-04" db="EMBL/GenBank/DDBJ databases">
        <authorList>
            <person name="Vogel A."/>
        </authorList>
    </citation>
    <scope>NUCLEOTIDE SEQUENCE [LARGE SCALE GENOMIC DNA]</scope>
</reference>
<gene>
    <name evidence="8" type="ORF">CCAM_LOCUS2961</name>
</gene>
<feature type="transmembrane region" description="Helical" evidence="7">
    <location>
        <begin position="172"/>
        <end position="190"/>
    </location>
</feature>
<feature type="transmembrane region" description="Helical" evidence="7">
    <location>
        <begin position="425"/>
        <end position="446"/>
    </location>
</feature>
<dbReference type="OrthoDB" id="1856718at2759"/>
<evidence type="ECO:0000256" key="7">
    <source>
        <dbReference type="SAM" id="Phobius"/>
    </source>
</evidence>
<feature type="transmembrane region" description="Helical" evidence="7">
    <location>
        <begin position="458"/>
        <end position="482"/>
    </location>
</feature>
<keyword evidence="9" id="KW-1185">Reference proteome</keyword>
<keyword evidence="5 7" id="KW-1133">Transmembrane helix</keyword>
<proteinExistence type="inferred from homology"/>
<dbReference type="Pfam" id="PF01733">
    <property type="entry name" value="Nucleoside_tran"/>
    <property type="match status" value="2"/>
</dbReference>
<dbReference type="PANTHER" id="PTHR10332:SF77">
    <property type="entry name" value="EQUILIBRATIVE NUCLEOTIDE TRANSPORTER 8"/>
    <property type="match status" value="1"/>
</dbReference>